<reference evidence="2" key="1">
    <citation type="journal article" date="2023" name="G3 (Bethesda)">
        <title>Genome assembly and association tests identify interacting loci associated with vigor, precocity, and sex in interspecific pistachio rootstocks.</title>
        <authorList>
            <person name="Palmer W."/>
            <person name="Jacygrad E."/>
            <person name="Sagayaradj S."/>
            <person name="Cavanaugh K."/>
            <person name="Han R."/>
            <person name="Bertier L."/>
            <person name="Beede B."/>
            <person name="Kafkas S."/>
            <person name="Golino D."/>
            <person name="Preece J."/>
            <person name="Michelmore R."/>
        </authorList>
    </citation>
    <scope>NUCLEOTIDE SEQUENCE [LARGE SCALE GENOMIC DNA]</scope>
</reference>
<keyword evidence="2" id="KW-1185">Reference proteome</keyword>
<dbReference type="Proteomes" id="UP001164250">
    <property type="component" value="Chromosome 12"/>
</dbReference>
<sequence>MCFREGEVNMQVQYTGDHNGTDFYQHIQGTNSRLKADEFYINLETIQVATNNFSDANMLGQGGFGPVYKGTLGDGKEAAVKRLSSCSEQGTEEFTNEVLLILKLQHKNLVRLLGFCIDGEEKLLVYEFMPHSSLDVNLFDPRKRAQFSWRKRLNIVNGIAKGILYLHEDSRLRIIHRDLKASNVLLDPDMNPKISDFEMARIFAGSKGEANTARIVGTYGYMAPEYAMEGLYSIKSDVFSFGVLVPEIITGRRNAAFHKPKNAPSLLPYWE</sequence>
<evidence type="ECO:0000313" key="2">
    <source>
        <dbReference type="Proteomes" id="UP001164250"/>
    </source>
</evidence>
<name>A0ACC1A3A3_9ROSI</name>
<proteinExistence type="predicted"/>
<evidence type="ECO:0000313" key="1">
    <source>
        <dbReference type="EMBL" id="KAJ0080916.1"/>
    </source>
</evidence>
<dbReference type="EMBL" id="CM047908">
    <property type="protein sequence ID" value="KAJ0080916.1"/>
    <property type="molecule type" value="Genomic_DNA"/>
</dbReference>
<accession>A0ACC1A3A3</accession>
<organism evidence="1 2">
    <name type="scientific">Pistacia atlantica</name>
    <dbReference type="NCBI Taxonomy" id="434234"/>
    <lineage>
        <taxon>Eukaryota</taxon>
        <taxon>Viridiplantae</taxon>
        <taxon>Streptophyta</taxon>
        <taxon>Embryophyta</taxon>
        <taxon>Tracheophyta</taxon>
        <taxon>Spermatophyta</taxon>
        <taxon>Magnoliopsida</taxon>
        <taxon>eudicotyledons</taxon>
        <taxon>Gunneridae</taxon>
        <taxon>Pentapetalae</taxon>
        <taxon>rosids</taxon>
        <taxon>malvids</taxon>
        <taxon>Sapindales</taxon>
        <taxon>Anacardiaceae</taxon>
        <taxon>Pistacia</taxon>
    </lineage>
</organism>
<comment type="caution">
    <text evidence="1">The sequence shown here is derived from an EMBL/GenBank/DDBJ whole genome shotgun (WGS) entry which is preliminary data.</text>
</comment>
<protein>
    <submittedName>
        <fullName evidence="1">Uncharacterized protein</fullName>
    </submittedName>
</protein>
<gene>
    <name evidence="1" type="ORF">Patl1_11018</name>
</gene>